<dbReference type="AlphaFoldDB" id="A0A327NPP9"/>
<reference evidence="5 6" key="1">
    <citation type="submission" date="2018-06" db="EMBL/GenBank/DDBJ databases">
        <title>Spirosoma sp. HMF3257 Genome sequencing and assembly.</title>
        <authorList>
            <person name="Kang H."/>
            <person name="Cha I."/>
            <person name="Kim H."/>
            <person name="Kang J."/>
            <person name="Joh K."/>
        </authorList>
    </citation>
    <scope>NUCLEOTIDE SEQUENCE [LARGE SCALE GENOMIC DNA]</scope>
    <source>
        <strain evidence="5 6">HMF3257</strain>
    </source>
</reference>
<dbReference type="EMBL" id="QLII01000001">
    <property type="protein sequence ID" value="RAI77212.1"/>
    <property type="molecule type" value="Genomic_DNA"/>
</dbReference>
<sequence length="483" mass="54766">MRPTSLSSFRIVYWSAISLIVLSFVGFSESVQAQVQPPNQAQQTQRNRQALEKEKKQNLEKMNQIRTILKQTATEKQASLGQLKALDQQIQTQSKQIGLLNKDLRLTEAEIAELRQASTALTRDLNKLKDEYGSMIYAADKRRQQVNPLGFLFASDNFNQLVARYRYLRQYSDARQSQVRQMNNVQVMLQGKQKATLHKRLEQKSTIGAKVDETKKLETLKVVKNDVVKELSKKEFELQTELAESRRAIDRLESMITRIIAREARERAEREARERAERDRLARLEAARKAAERKRAEDAIAAAEKAGEKPAPADVAKVERPAEPEPAAKKPDERRNNNLNDEETALASSFTASRAHLPWPVTKGFISDHFGRKPHPVLKGIFVENQGVDIQTNAGEGVRSVYDGVVQDVTNIPGMNNVVAIQHGDYFTLYAKLKSVSVRVGQRVKAREPIGTVATDKNGVSEIQFQIWKEFTKLNPESWLTPR</sequence>
<evidence type="ECO:0000313" key="5">
    <source>
        <dbReference type="EMBL" id="RAI77212.1"/>
    </source>
</evidence>
<dbReference type="InterPro" id="IPR050570">
    <property type="entry name" value="Cell_wall_metabolism_enzyme"/>
</dbReference>
<comment type="caution">
    <text evidence="5">The sequence shown here is derived from an EMBL/GenBank/DDBJ whole genome shotgun (WGS) entry which is preliminary data.</text>
</comment>
<dbReference type="OrthoDB" id="9815884at2"/>
<proteinExistence type="predicted"/>
<feature type="coiled-coil region" evidence="2">
    <location>
        <begin position="97"/>
        <end position="131"/>
    </location>
</feature>
<accession>A0A327NPP9</accession>
<dbReference type="Pfam" id="PF01551">
    <property type="entry name" value="Peptidase_M23"/>
    <property type="match status" value="1"/>
</dbReference>
<keyword evidence="6" id="KW-1185">Reference proteome</keyword>
<dbReference type="SUPFAM" id="SSF51261">
    <property type="entry name" value="Duplicated hybrid motif"/>
    <property type="match status" value="1"/>
</dbReference>
<evidence type="ECO:0000256" key="2">
    <source>
        <dbReference type="SAM" id="Coils"/>
    </source>
</evidence>
<gene>
    <name evidence="5" type="ORF">HMF3257_28935</name>
</gene>
<feature type="region of interest" description="Disordered" evidence="3">
    <location>
        <begin position="295"/>
        <end position="337"/>
    </location>
</feature>
<name>A0A327NPP9_9BACT</name>
<evidence type="ECO:0000313" key="6">
    <source>
        <dbReference type="Proteomes" id="UP000249016"/>
    </source>
</evidence>
<dbReference type="Gene3D" id="6.10.250.3150">
    <property type="match status" value="1"/>
</dbReference>
<feature type="domain" description="M23ase beta-sheet core" evidence="4">
    <location>
        <begin position="385"/>
        <end position="476"/>
    </location>
</feature>
<dbReference type="GO" id="GO:0004222">
    <property type="term" value="F:metalloendopeptidase activity"/>
    <property type="evidence" value="ECO:0007669"/>
    <property type="project" value="TreeGrafter"/>
</dbReference>
<evidence type="ECO:0000256" key="3">
    <source>
        <dbReference type="SAM" id="MobiDB-lite"/>
    </source>
</evidence>
<dbReference type="Proteomes" id="UP000249016">
    <property type="component" value="Unassembled WGS sequence"/>
</dbReference>
<dbReference type="InterPro" id="IPR011055">
    <property type="entry name" value="Dup_hybrid_motif"/>
</dbReference>
<feature type="compositionally biased region" description="Basic and acidic residues" evidence="3">
    <location>
        <begin position="316"/>
        <end position="336"/>
    </location>
</feature>
<dbReference type="PANTHER" id="PTHR21666">
    <property type="entry name" value="PEPTIDASE-RELATED"/>
    <property type="match status" value="1"/>
</dbReference>
<dbReference type="CDD" id="cd12797">
    <property type="entry name" value="M23_peptidase"/>
    <property type="match status" value="1"/>
</dbReference>
<protein>
    <submittedName>
        <fullName evidence="5">Peptidase M23</fullName>
    </submittedName>
</protein>
<keyword evidence="2" id="KW-0175">Coiled coil</keyword>
<evidence type="ECO:0000256" key="1">
    <source>
        <dbReference type="ARBA" id="ARBA00022729"/>
    </source>
</evidence>
<evidence type="ECO:0000259" key="4">
    <source>
        <dbReference type="Pfam" id="PF01551"/>
    </source>
</evidence>
<dbReference type="RefSeq" id="WP_111347568.1">
    <property type="nucleotide sequence ID" value="NZ_QLII01000001.1"/>
</dbReference>
<organism evidence="5 6">
    <name type="scientific">Spirosoma telluris</name>
    <dbReference type="NCBI Taxonomy" id="2183553"/>
    <lineage>
        <taxon>Bacteria</taxon>
        <taxon>Pseudomonadati</taxon>
        <taxon>Bacteroidota</taxon>
        <taxon>Cytophagia</taxon>
        <taxon>Cytophagales</taxon>
        <taxon>Cytophagaceae</taxon>
        <taxon>Spirosoma</taxon>
    </lineage>
</organism>
<dbReference type="PANTHER" id="PTHR21666:SF289">
    <property type="entry name" value="L-ALA--D-GLU ENDOPEPTIDASE"/>
    <property type="match status" value="1"/>
</dbReference>
<dbReference type="InterPro" id="IPR016047">
    <property type="entry name" value="M23ase_b-sheet_dom"/>
</dbReference>
<dbReference type="Gene3D" id="2.70.70.10">
    <property type="entry name" value="Glucose Permease (Domain IIA)"/>
    <property type="match status" value="1"/>
</dbReference>
<keyword evidence="1" id="KW-0732">Signal</keyword>